<proteinExistence type="predicted"/>
<evidence type="ECO:0000313" key="1">
    <source>
        <dbReference type="WBParaSite" id="MCU_012262-RA"/>
    </source>
</evidence>
<dbReference type="WBParaSite" id="MCU_012262-RA">
    <property type="protein sequence ID" value="MCU_012262-RA"/>
    <property type="gene ID" value="MCU_012262"/>
</dbReference>
<protein>
    <submittedName>
        <fullName evidence="1">FRAS1-related extracellular matrix protein 1</fullName>
    </submittedName>
</protein>
<name>A0A5K3FVP4_MESCO</name>
<dbReference type="AlphaFoldDB" id="A0A5K3FVP4"/>
<reference evidence="1" key="1">
    <citation type="submission" date="2019-11" db="UniProtKB">
        <authorList>
            <consortium name="WormBaseParasite"/>
        </authorList>
    </citation>
    <scope>IDENTIFICATION</scope>
</reference>
<organism evidence="1">
    <name type="scientific">Mesocestoides corti</name>
    <name type="common">Flatworm</name>
    <dbReference type="NCBI Taxonomy" id="53468"/>
    <lineage>
        <taxon>Eukaryota</taxon>
        <taxon>Metazoa</taxon>
        <taxon>Spiralia</taxon>
        <taxon>Lophotrochozoa</taxon>
        <taxon>Platyhelminthes</taxon>
        <taxon>Cestoda</taxon>
        <taxon>Eucestoda</taxon>
        <taxon>Cyclophyllidea</taxon>
        <taxon>Mesocestoididae</taxon>
        <taxon>Mesocestoides</taxon>
    </lineage>
</organism>
<sequence>MRFHKHQLVISVLRRRIPHREQSQLNPTIWTLQVLDVLTWAPLNRPLRSGEVALIAFEFTVPPNTVVIESPTIQIESSGDSTLDSPHVLAVGESVHWGDNYQNCMMPNDKPPKPNKMYTFNMGSLLAKGNDDSKVTVACYMRVQLPSNLSAANMTVKGTLGNHIVTTVIALSKSSDVYLGHPLTNDDISLSLVGPDVIEMMPNEQENLRLRFCTKPGTYLNDLQFEAFSEDDTYEEEVLTVNHLSYSASANYPGLQYATQEVILDRRKPSVQIWRRGTTLGPVFNSGRQAFVALFTSKFAISRGPFKLPNTQYKIYLCICLRR</sequence>
<accession>A0A5K3FVP4</accession>